<name>B1FIT8_9BURK</name>
<dbReference type="PATRIC" id="fig|396596.7.peg.3584"/>
<evidence type="ECO:0000313" key="3">
    <source>
        <dbReference type="Proteomes" id="UP000005463"/>
    </source>
</evidence>
<dbReference type="EMBL" id="ABLC01000111">
    <property type="protein sequence ID" value="EDT02519.1"/>
    <property type="molecule type" value="Genomic_DNA"/>
</dbReference>
<dbReference type="Proteomes" id="UP000005463">
    <property type="component" value="Unassembled WGS sequence"/>
</dbReference>
<evidence type="ECO:0000313" key="2">
    <source>
        <dbReference type="EMBL" id="EDT02519.1"/>
    </source>
</evidence>
<accession>B1FIT8</accession>
<feature type="region of interest" description="Disordered" evidence="1">
    <location>
        <begin position="1"/>
        <end position="36"/>
    </location>
</feature>
<feature type="compositionally biased region" description="Polar residues" evidence="1">
    <location>
        <begin position="1"/>
        <end position="12"/>
    </location>
</feature>
<gene>
    <name evidence="2" type="ORF">BamIOP4010DRAFT_3948</name>
</gene>
<dbReference type="AlphaFoldDB" id="B1FIT8"/>
<organism evidence="2 3">
    <name type="scientific">Burkholderia ambifaria IOP40-10</name>
    <dbReference type="NCBI Taxonomy" id="396596"/>
    <lineage>
        <taxon>Bacteria</taxon>
        <taxon>Pseudomonadati</taxon>
        <taxon>Pseudomonadota</taxon>
        <taxon>Betaproteobacteria</taxon>
        <taxon>Burkholderiales</taxon>
        <taxon>Burkholderiaceae</taxon>
        <taxon>Burkholderia</taxon>
        <taxon>Burkholderia cepacia complex</taxon>
    </lineage>
</organism>
<proteinExistence type="predicted"/>
<protein>
    <submittedName>
        <fullName evidence="2">Uncharacterized protein</fullName>
    </submittedName>
</protein>
<reference evidence="2 3" key="1">
    <citation type="submission" date="2008-03" db="EMBL/GenBank/DDBJ databases">
        <title>Sequencing of the draft genome and assembly of Burkholderia ambifaria IOP40-10.</title>
        <authorList>
            <consortium name="US DOE Joint Genome Institute (JGI-PGF)"/>
            <person name="Copeland A."/>
            <person name="Lucas S."/>
            <person name="Lapidus A."/>
            <person name="Glavina del Rio T."/>
            <person name="Dalin E."/>
            <person name="Tice H."/>
            <person name="Bruce D."/>
            <person name="Goodwin L."/>
            <person name="Pitluck S."/>
            <person name="Larimer F."/>
            <person name="Land M.L."/>
            <person name="Hauser L."/>
            <person name="Tiedje J."/>
            <person name="Richardson P."/>
        </authorList>
    </citation>
    <scope>NUCLEOTIDE SEQUENCE [LARGE SCALE GENOMIC DNA]</scope>
    <source>
        <strain evidence="2 3">IOP40-10</strain>
    </source>
</reference>
<feature type="compositionally biased region" description="Polar residues" evidence="1">
    <location>
        <begin position="26"/>
        <end position="36"/>
    </location>
</feature>
<sequence>MQYRSNRQSGRATQYAPPGKVKIGVRTTQSTGKAHD</sequence>
<comment type="caution">
    <text evidence="2">The sequence shown here is derived from an EMBL/GenBank/DDBJ whole genome shotgun (WGS) entry which is preliminary data.</text>
</comment>
<evidence type="ECO:0000256" key="1">
    <source>
        <dbReference type="SAM" id="MobiDB-lite"/>
    </source>
</evidence>